<feature type="transmembrane region" description="Helical" evidence="13">
    <location>
        <begin position="42"/>
        <end position="63"/>
    </location>
</feature>
<dbReference type="InterPro" id="IPR004772">
    <property type="entry name" value="TrkH"/>
</dbReference>
<dbReference type="Proteomes" id="UP000262142">
    <property type="component" value="Unassembled WGS sequence"/>
</dbReference>
<name>A0A383TWB6_9FLAO</name>
<dbReference type="GO" id="GO:0046872">
    <property type="term" value="F:metal ion binding"/>
    <property type="evidence" value="ECO:0007669"/>
    <property type="project" value="UniProtKB-KW"/>
</dbReference>
<evidence type="ECO:0000256" key="1">
    <source>
        <dbReference type="ARBA" id="ARBA00004429"/>
    </source>
</evidence>
<feature type="transmembrane region" description="Helical" evidence="13">
    <location>
        <begin position="75"/>
        <end position="96"/>
    </location>
</feature>
<feature type="transmembrane region" description="Helical" evidence="13">
    <location>
        <begin position="287"/>
        <end position="309"/>
    </location>
</feature>
<evidence type="ECO:0000256" key="3">
    <source>
        <dbReference type="ARBA" id="ARBA00022448"/>
    </source>
</evidence>
<feature type="binding site" evidence="12">
    <location>
        <position position="127"/>
    </location>
    <ligand>
        <name>K(+)</name>
        <dbReference type="ChEBI" id="CHEBI:29103"/>
    </ligand>
</feature>
<dbReference type="PANTHER" id="PTHR32024:SF2">
    <property type="entry name" value="TRK SYSTEM POTASSIUM UPTAKE PROTEIN TRKG-RELATED"/>
    <property type="match status" value="1"/>
</dbReference>
<feature type="binding site" evidence="12">
    <location>
        <position position="235"/>
    </location>
    <ligand>
        <name>K(+)</name>
        <dbReference type="ChEBI" id="CHEBI:29103"/>
    </ligand>
</feature>
<evidence type="ECO:0000256" key="5">
    <source>
        <dbReference type="ARBA" id="ARBA00022519"/>
    </source>
</evidence>
<dbReference type="InterPro" id="IPR003445">
    <property type="entry name" value="Cat_transpt"/>
</dbReference>
<feature type="binding site" evidence="12">
    <location>
        <position position="476"/>
    </location>
    <ligand>
        <name>K(+)</name>
        <dbReference type="ChEBI" id="CHEBI:29103"/>
    </ligand>
</feature>
<evidence type="ECO:0000313" key="15">
    <source>
        <dbReference type="Proteomes" id="UP000262142"/>
    </source>
</evidence>
<dbReference type="PROSITE" id="PS51257">
    <property type="entry name" value="PROKAR_LIPOPROTEIN"/>
    <property type="match status" value="1"/>
</dbReference>
<reference evidence="14 15" key="1">
    <citation type="submission" date="2018-09" db="EMBL/GenBank/DDBJ databases">
        <authorList>
            <consortium name="Pathogen Informatics"/>
        </authorList>
    </citation>
    <scope>NUCLEOTIDE SEQUENCE [LARGE SCALE GENOMIC DNA]</scope>
    <source>
        <strain evidence="14 15">OH-22767</strain>
    </source>
</reference>
<evidence type="ECO:0000256" key="7">
    <source>
        <dbReference type="ARBA" id="ARBA00022692"/>
    </source>
</evidence>
<organism evidence="14 15">
    <name type="scientific">Candidatus Ornithobacterium hominis</name>
    <dbReference type="NCBI Taxonomy" id="2497989"/>
    <lineage>
        <taxon>Bacteria</taxon>
        <taxon>Pseudomonadati</taxon>
        <taxon>Bacteroidota</taxon>
        <taxon>Flavobacteriia</taxon>
        <taxon>Flavobacteriales</taxon>
        <taxon>Weeksellaceae</taxon>
        <taxon>Ornithobacterium</taxon>
    </lineage>
</organism>
<feature type="transmembrane region" description="Helical" evidence="13">
    <location>
        <begin position="199"/>
        <end position="222"/>
    </location>
</feature>
<feature type="transmembrane region" description="Helical" evidence="13">
    <location>
        <begin position="362"/>
        <end position="381"/>
    </location>
</feature>
<protein>
    <submittedName>
        <fullName evidence="14">Trk system potassium uptake protein trkG</fullName>
    </submittedName>
</protein>
<feature type="transmembrane region" description="Helical" evidence="13">
    <location>
        <begin position="252"/>
        <end position="275"/>
    </location>
</feature>
<keyword evidence="10" id="KW-0406">Ion transport</keyword>
<feature type="binding site" evidence="12">
    <location>
        <position position="126"/>
    </location>
    <ligand>
        <name>K(+)</name>
        <dbReference type="ChEBI" id="CHEBI:29103"/>
    </ligand>
</feature>
<evidence type="ECO:0000256" key="8">
    <source>
        <dbReference type="ARBA" id="ARBA00022958"/>
    </source>
</evidence>
<evidence type="ECO:0000256" key="12">
    <source>
        <dbReference type="PIRSR" id="PIRSR006247-1"/>
    </source>
</evidence>
<feature type="transmembrane region" description="Helical" evidence="13">
    <location>
        <begin position="151"/>
        <end position="178"/>
    </location>
</feature>
<evidence type="ECO:0000256" key="9">
    <source>
        <dbReference type="ARBA" id="ARBA00022989"/>
    </source>
</evidence>
<keyword evidence="5" id="KW-0997">Cell inner membrane</keyword>
<dbReference type="PANTHER" id="PTHR32024">
    <property type="entry name" value="TRK SYSTEM POTASSIUM UPTAKE PROTEIN TRKG-RELATED"/>
    <property type="match status" value="1"/>
</dbReference>
<feature type="transmembrane region" description="Helical" evidence="13">
    <location>
        <begin position="502"/>
        <end position="523"/>
    </location>
</feature>
<feature type="binding site" evidence="12">
    <location>
        <position position="475"/>
    </location>
    <ligand>
        <name>K(+)</name>
        <dbReference type="ChEBI" id="CHEBI:29103"/>
    </ligand>
</feature>
<dbReference type="Pfam" id="PF02386">
    <property type="entry name" value="TrkH"/>
    <property type="match status" value="1"/>
</dbReference>
<evidence type="ECO:0000256" key="6">
    <source>
        <dbReference type="ARBA" id="ARBA00022538"/>
    </source>
</evidence>
<feature type="binding site" evidence="12">
    <location>
        <position position="351"/>
    </location>
    <ligand>
        <name>K(+)</name>
        <dbReference type="ChEBI" id="CHEBI:29103"/>
    </ligand>
</feature>
<dbReference type="GO" id="GO:0015379">
    <property type="term" value="F:potassium:chloride symporter activity"/>
    <property type="evidence" value="ECO:0007669"/>
    <property type="project" value="InterPro"/>
</dbReference>
<evidence type="ECO:0000256" key="4">
    <source>
        <dbReference type="ARBA" id="ARBA00022475"/>
    </source>
</evidence>
<keyword evidence="3" id="KW-0813">Transport</keyword>
<feature type="transmembrane region" description="Helical" evidence="13">
    <location>
        <begin position="12"/>
        <end position="36"/>
    </location>
</feature>
<comment type="subcellular location">
    <subcellularLocation>
        <location evidence="1">Cell inner membrane</location>
        <topology evidence="1">Multi-pass membrane protein</topology>
    </subcellularLocation>
</comment>
<dbReference type="OrthoDB" id="9810952at2"/>
<evidence type="ECO:0000256" key="10">
    <source>
        <dbReference type="ARBA" id="ARBA00023065"/>
    </source>
</evidence>
<evidence type="ECO:0000313" key="14">
    <source>
        <dbReference type="EMBL" id="SZD71221.1"/>
    </source>
</evidence>
<comment type="similarity">
    <text evidence="2">Belongs to the TrkH potassium transport family.</text>
</comment>
<keyword evidence="12" id="KW-0479">Metal-binding</keyword>
<gene>
    <name evidence="14" type="primary">trkG</name>
    <name evidence="14" type="ORF">SAMEA104719789_00316</name>
</gene>
<dbReference type="GO" id="GO:0005886">
    <property type="term" value="C:plasma membrane"/>
    <property type="evidence" value="ECO:0007669"/>
    <property type="project" value="UniProtKB-SubCell"/>
</dbReference>
<feature type="binding site" evidence="12">
    <location>
        <position position="352"/>
    </location>
    <ligand>
        <name>K(+)</name>
        <dbReference type="ChEBI" id="CHEBI:29103"/>
    </ligand>
</feature>
<sequence length="525" mass="58849">MPFFKKINFPIIFRMLGILLIVNALFMLSCVPVNLYYNEASFKGMLSAALITGLFGCATFFTFKNAKKDIGKREGYLIVSLGWVTMALFGTLPYLLSAEFLSTQVLEINTINLTNAFFEVMSGYSTTGASILNDIEIMPKGLLLWRSMTHWLGGMGIIVLTLAILPLLGIGGMQLFIAEAPGITADKIHPRITDTAKRLWLLYVILTCLQIVLLFAAGMNLFDAVNHSFSTISSGGFSTKNASIAYWNHLPFIQYIICVFMFFSGMNFILIYFLFKRKFKKIFSDAEFLHYSGIVIILTIISTLIVHYYTDLELTSVVHPGVNIDEYGNKIFGWEPSFRHSLFTILSIITTTGFVSADFTQWAPFLTAVYFTLMFVGGSAGSTSGGVKIIRHIILIKNSWYEFKRLVHPHAIIPVRLGGKTLDKKVIFHVMAFFIAYIVIFMAATIILTFIDFTDENISNEFFSSMGVAASTLGNVGPGLGKYSPVNNFSEMSAIGKWFCSFLMLIGRLEIFTILILFTPFFWKK</sequence>
<accession>A0A383TWB6</accession>
<keyword evidence="6" id="KW-0633">Potassium transport</keyword>
<dbReference type="EMBL" id="UNSC01000001">
    <property type="protein sequence ID" value="SZD71221.1"/>
    <property type="molecule type" value="Genomic_DNA"/>
</dbReference>
<feature type="transmembrane region" description="Helical" evidence="13">
    <location>
        <begin position="426"/>
        <end position="450"/>
    </location>
</feature>
<keyword evidence="8 12" id="KW-0630">Potassium</keyword>
<dbReference type="AlphaFoldDB" id="A0A383TWB6"/>
<keyword evidence="4" id="KW-1003">Cell membrane</keyword>
<keyword evidence="7 13" id="KW-0812">Transmembrane</keyword>
<keyword evidence="11 13" id="KW-0472">Membrane</keyword>
<evidence type="ECO:0000256" key="11">
    <source>
        <dbReference type="ARBA" id="ARBA00023136"/>
    </source>
</evidence>
<evidence type="ECO:0000256" key="13">
    <source>
        <dbReference type="SAM" id="Phobius"/>
    </source>
</evidence>
<keyword evidence="15" id="KW-1185">Reference proteome</keyword>
<proteinExistence type="inferred from homology"/>
<keyword evidence="9 13" id="KW-1133">Transmembrane helix</keyword>
<dbReference type="PIRSF" id="PIRSF006247">
    <property type="entry name" value="TrkH"/>
    <property type="match status" value="1"/>
</dbReference>
<evidence type="ECO:0000256" key="2">
    <source>
        <dbReference type="ARBA" id="ARBA00009137"/>
    </source>
</evidence>